<feature type="site" description="Involved in the stabilization of negative charge on the oxyanion by the formation of the oxyanion hole" evidence="8">
    <location>
        <position position="118"/>
    </location>
</feature>
<comment type="subunit">
    <text evidence="2 8">Heterotetramer of two alpha and two beta chains.</text>
</comment>
<feature type="chain" id="PRO_5023292245" description="Arginine biosynthesis bifunctional protein ArgJ beta chain" evidence="8">
    <location>
        <begin position="192"/>
        <end position="404"/>
    </location>
</feature>
<dbReference type="EC" id="2.3.1.1" evidence="8"/>
<feature type="binding site" evidence="8">
    <location>
        <position position="192"/>
    </location>
    <ligand>
        <name>substrate</name>
    </ligand>
</feature>
<evidence type="ECO:0000313" key="9">
    <source>
        <dbReference type="EMBL" id="OGL53432.1"/>
    </source>
</evidence>
<evidence type="ECO:0000256" key="1">
    <source>
        <dbReference type="ARBA" id="ARBA00006774"/>
    </source>
</evidence>
<keyword evidence="8" id="KW-0963">Cytoplasm</keyword>
<dbReference type="UniPathway" id="UPA00068">
    <property type="reaction ID" value="UER00106"/>
</dbReference>
<feature type="binding site" evidence="8">
    <location>
        <position position="155"/>
    </location>
    <ligand>
        <name>substrate</name>
    </ligand>
</feature>
<gene>
    <name evidence="8" type="primary">argJ</name>
    <name evidence="9" type="ORF">A3G31_07990</name>
</gene>
<keyword evidence="3 8" id="KW-0055">Arginine biosynthesis</keyword>
<dbReference type="InterPro" id="IPR016117">
    <property type="entry name" value="ArgJ-like_dom_sf"/>
</dbReference>
<dbReference type="GO" id="GO:0004358">
    <property type="term" value="F:L-glutamate N-acetyltransferase activity, acting on acetyl-L-ornithine as donor"/>
    <property type="evidence" value="ECO:0007669"/>
    <property type="project" value="UniProtKB-UniRule"/>
</dbReference>
<evidence type="ECO:0000256" key="5">
    <source>
        <dbReference type="ARBA" id="ARBA00022679"/>
    </source>
</evidence>
<sequence>MVLSKMKKISGGINAVRGFKSAGINCGIKGNGKKDLLLVLSEKLASAAGVFTTNRVRASSVIETIKRVKNGIAKAIIANSGNANACTGKKGEETTLEIIEFTGKNLKISGENILVASTGIIGRLPEVDKIRKGVMRLMKKIDSGDLSGAADAIMTTDTFSKEIAIEIELKNSNIRIAGIAKGAGMVCPNMATMLAFIVTDATIKKNILQKALKEAVDKSFNMITIDGCMSTNDMVLLLANGMSDSQEIKKGSNELRLFKAGLDFVAGKLAKMIVLDGEGATKLIKISVLGAKTKKSAKNAAMAIANSNLVKTAFFGEILNWGRITAALGASGIEFSPEKIDIYFSGKKIVNKGCGCGFNEKEIKKILKNKEITIEVSLNNGNKEAIVLTSDLSCEYIRINASYN</sequence>
<dbReference type="AlphaFoldDB" id="A0A1F7SI20"/>
<comment type="subcellular location">
    <subcellularLocation>
        <location evidence="8">Cytoplasm</location>
    </subcellularLocation>
</comment>
<keyword evidence="5 8" id="KW-0808">Transferase</keyword>
<proteinExistence type="inferred from homology"/>
<protein>
    <recommendedName>
        <fullName evidence="8">Arginine biosynthesis bifunctional protein ArgJ</fullName>
    </recommendedName>
    <domain>
        <recommendedName>
            <fullName evidence="8">Glutamate N-acetyltransferase</fullName>
            <ecNumber evidence="8">2.3.1.35</ecNumber>
        </recommendedName>
        <alternativeName>
            <fullName evidence="8">Ornithine acetyltransferase</fullName>
            <shortName evidence="8">OATase</shortName>
        </alternativeName>
        <alternativeName>
            <fullName evidence="8">Ornithine transacetylase</fullName>
        </alternativeName>
    </domain>
    <domain>
        <recommendedName>
            <fullName evidence="8">Amino-acid acetyltransferase</fullName>
            <ecNumber evidence="8">2.3.1.1</ecNumber>
        </recommendedName>
        <alternativeName>
            <fullName evidence="8">N-acetylglutamate synthase</fullName>
            <shortName evidence="8">AGSase</shortName>
        </alternativeName>
    </domain>
    <component>
        <recommendedName>
            <fullName evidence="8">Arginine biosynthesis bifunctional protein ArgJ alpha chain</fullName>
        </recommendedName>
    </component>
    <component>
        <recommendedName>
            <fullName evidence="8">Arginine biosynthesis bifunctional protein ArgJ beta chain</fullName>
        </recommendedName>
    </component>
</protein>
<evidence type="ECO:0000256" key="4">
    <source>
        <dbReference type="ARBA" id="ARBA00022605"/>
    </source>
</evidence>
<comment type="similarity">
    <text evidence="1 8">Belongs to the ArgJ family.</text>
</comment>
<dbReference type="STRING" id="1817883.A3G31_07990"/>
<comment type="catalytic activity">
    <reaction evidence="8">
        <text>L-glutamate + acetyl-CoA = N-acetyl-L-glutamate + CoA + H(+)</text>
        <dbReference type="Rhea" id="RHEA:24292"/>
        <dbReference type="ChEBI" id="CHEBI:15378"/>
        <dbReference type="ChEBI" id="CHEBI:29985"/>
        <dbReference type="ChEBI" id="CHEBI:44337"/>
        <dbReference type="ChEBI" id="CHEBI:57287"/>
        <dbReference type="ChEBI" id="CHEBI:57288"/>
        <dbReference type="EC" id="2.3.1.1"/>
    </reaction>
</comment>
<comment type="function">
    <text evidence="8">Catalyzes two activities which are involved in the cyclic version of arginine biosynthesis: the synthesis of N-acetylglutamate from glutamate and acetyl-CoA as the acetyl donor, and of ornithine by transacetylation between N(2)-acetylornithine and glutamate.</text>
</comment>
<dbReference type="GO" id="GO:0005737">
    <property type="term" value="C:cytoplasm"/>
    <property type="evidence" value="ECO:0007669"/>
    <property type="project" value="UniProtKB-SubCell"/>
</dbReference>
<dbReference type="FunFam" id="3.60.70.12:FF:000001">
    <property type="entry name" value="Arginine biosynthesis bifunctional protein ArgJ, chloroplastic"/>
    <property type="match status" value="1"/>
</dbReference>
<dbReference type="Proteomes" id="UP000178082">
    <property type="component" value="Unassembled WGS sequence"/>
</dbReference>
<reference evidence="9 10" key="1">
    <citation type="journal article" date="2016" name="Nat. Commun.">
        <title>Thousands of microbial genomes shed light on interconnected biogeochemical processes in an aquifer system.</title>
        <authorList>
            <person name="Anantharaman K."/>
            <person name="Brown C.T."/>
            <person name="Hug L.A."/>
            <person name="Sharon I."/>
            <person name="Castelle C.J."/>
            <person name="Probst A.J."/>
            <person name="Thomas B.C."/>
            <person name="Singh A."/>
            <person name="Wilkins M.J."/>
            <person name="Karaoz U."/>
            <person name="Brodie E.L."/>
            <person name="Williams K.H."/>
            <person name="Hubbard S.S."/>
            <person name="Banfield J.F."/>
        </authorList>
    </citation>
    <scope>NUCLEOTIDE SEQUENCE [LARGE SCALE GENOMIC DNA]</scope>
</reference>
<dbReference type="HAMAP" id="MF_01106">
    <property type="entry name" value="ArgJ"/>
    <property type="match status" value="1"/>
</dbReference>
<organism evidence="9 10">
    <name type="scientific">Candidatus Schekmanbacteria bacterium RIFCSPLOWO2_12_FULL_38_15</name>
    <dbReference type="NCBI Taxonomy" id="1817883"/>
    <lineage>
        <taxon>Bacteria</taxon>
        <taxon>Candidatus Schekmaniibacteriota</taxon>
    </lineage>
</organism>
<accession>A0A1F7SI20</accession>
<feature type="site" description="Cleavage; by autolysis" evidence="8">
    <location>
        <begin position="191"/>
        <end position="192"/>
    </location>
</feature>
<feature type="binding site" evidence="8">
    <location>
        <position position="181"/>
    </location>
    <ligand>
        <name>substrate</name>
    </ligand>
</feature>
<dbReference type="EMBL" id="MGDI01000025">
    <property type="protein sequence ID" value="OGL53432.1"/>
    <property type="molecule type" value="Genomic_DNA"/>
</dbReference>
<dbReference type="NCBIfam" id="NF003802">
    <property type="entry name" value="PRK05388.1"/>
    <property type="match status" value="1"/>
</dbReference>
<feature type="binding site" evidence="8">
    <location>
        <position position="278"/>
    </location>
    <ligand>
        <name>substrate</name>
    </ligand>
</feature>
<comment type="caution">
    <text evidence="8">Lacks conserved residue(s) required for the propagation of feature annotation.</text>
</comment>
<name>A0A1F7SI20_9BACT</name>
<dbReference type="PANTHER" id="PTHR23100">
    <property type="entry name" value="ARGININE BIOSYNTHESIS BIFUNCTIONAL PROTEIN ARGJ"/>
    <property type="match status" value="1"/>
</dbReference>
<dbReference type="InterPro" id="IPR002813">
    <property type="entry name" value="Arg_biosynth_ArgJ"/>
</dbReference>
<comment type="catalytic activity">
    <reaction evidence="8">
        <text>N(2)-acetyl-L-ornithine + L-glutamate = N-acetyl-L-glutamate + L-ornithine</text>
        <dbReference type="Rhea" id="RHEA:15349"/>
        <dbReference type="ChEBI" id="CHEBI:29985"/>
        <dbReference type="ChEBI" id="CHEBI:44337"/>
        <dbReference type="ChEBI" id="CHEBI:46911"/>
        <dbReference type="ChEBI" id="CHEBI:57805"/>
        <dbReference type="EC" id="2.3.1.35"/>
    </reaction>
</comment>
<dbReference type="Pfam" id="PF01960">
    <property type="entry name" value="ArgJ"/>
    <property type="match status" value="1"/>
</dbReference>
<feature type="binding site" evidence="8">
    <location>
        <position position="400"/>
    </location>
    <ligand>
        <name>substrate</name>
    </ligand>
</feature>
<keyword evidence="8" id="KW-0511">Multifunctional enzyme</keyword>
<evidence type="ECO:0000313" key="10">
    <source>
        <dbReference type="Proteomes" id="UP000178082"/>
    </source>
</evidence>
<dbReference type="PANTHER" id="PTHR23100:SF0">
    <property type="entry name" value="ARGININE BIOSYNTHESIS BIFUNCTIONAL PROTEIN ARGJ, MITOCHONDRIAL"/>
    <property type="match status" value="1"/>
</dbReference>
<feature type="site" description="Involved in the stabilization of negative charge on the oxyanion by the formation of the oxyanion hole" evidence="8">
    <location>
        <position position="119"/>
    </location>
</feature>
<dbReference type="Gene3D" id="3.60.70.12">
    <property type="entry name" value="L-amino peptidase D-ALA esterase/amidase"/>
    <property type="match status" value="1"/>
</dbReference>
<dbReference type="Gene3D" id="3.10.20.340">
    <property type="entry name" value="ArgJ beta chain, C-terminal domain"/>
    <property type="match status" value="1"/>
</dbReference>
<dbReference type="GO" id="GO:0006592">
    <property type="term" value="P:ornithine biosynthetic process"/>
    <property type="evidence" value="ECO:0007669"/>
    <property type="project" value="TreeGrafter"/>
</dbReference>
<feature type="active site" description="Nucleophile" evidence="8">
    <location>
        <position position="192"/>
    </location>
</feature>
<dbReference type="EC" id="2.3.1.35" evidence="8"/>
<dbReference type="SUPFAM" id="SSF56266">
    <property type="entry name" value="DmpA/ArgJ-like"/>
    <property type="match status" value="1"/>
</dbReference>
<evidence type="ECO:0000256" key="8">
    <source>
        <dbReference type="HAMAP-Rule" id="MF_01106"/>
    </source>
</evidence>
<dbReference type="NCBIfam" id="TIGR00120">
    <property type="entry name" value="ArgJ"/>
    <property type="match status" value="1"/>
</dbReference>
<keyword evidence="7 8" id="KW-0012">Acyltransferase</keyword>
<comment type="pathway">
    <text evidence="8">Amino-acid biosynthesis; L-arginine biosynthesis; L-ornithine and N-acetyl-L-glutamate from L-glutamate and N(2)-acetyl-L-ornithine (cyclic): step 1/1.</text>
</comment>
<evidence type="ECO:0000256" key="7">
    <source>
        <dbReference type="ARBA" id="ARBA00023315"/>
    </source>
</evidence>
<dbReference type="GO" id="GO:0004042">
    <property type="term" value="F:L-glutamate N-acetyltransferase activity"/>
    <property type="evidence" value="ECO:0007669"/>
    <property type="project" value="UniProtKB-UniRule"/>
</dbReference>
<comment type="pathway">
    <text evidence="8">Amino-acid biosynthesis; L-arginine biosynthesis; N(2)-acetyl-L-ornithine from L-glutamate: step 1/4.</text>
</comment>
<keyword evidence="4 8" id="KW-0028">Amino-acid biosynthesis</keyword>
<evidence type="ECO:0000256" key="6">
    <source>
        <dbReference type="ARBA" id="ARBA00022813"/>
    </source>
</evidence>
<evidence type="ECO:0000256" key="2">
    <source>
        <dbReference type="ARBA" id="ARBA00011475"/>
    </source>
</evidence>
<dbReference type="CDD" id="cd02152">
    <property type="entry name" value="OAT"/>
    <property type="match status" value="1"/>
</dbReference>
<dbReference type="InterPro" id="IPR042195">
    <property type="entry name" value="ArgJ_beta_C"/>
</dbReference>
<keyword evidence="6 8" id="KW-0068">Autocatalytic cleavage</keyword>
<feature type="chain" id="PRO_5023292246" description="Arginine biosynthesis bifunctional protein ArgJ alpha chain" evidence="8">
    <location>
        <begin position="1"/>
        <end position="191"/>
    </location>
</feature>
<comment type="caution">
    <text evidence="9">The sequence shown here is derived from an EMBL/GenBank/DDBJ whole genome shotgun (WGS) entry which is preliminary data.</text>
</comment>
<evidence type="ECO:0000256" key="3">
    <source>
        <dbReference type="ARBA" id="ARBA00022571"/>
    </source>
</evidence>
<dbReference type="GO" id="GO:0006526">
    <property type="term" value="P:L-arginine biosynthetic process"/>
    <property type="evidence" value="ECO:0007669"/>
    <property type="project" value="UniProtKB-UniRule"/>
</dbReference>